<evidence type="ECO:0000256" key="1">
    <source>
        <dbReference type="SAM" id="Coils"/>
    </source>
</evidence>
<proteinExistence type="predicted"/>
<reference evidence="3 4" key="1">
    <citation type="journal article" date="2015" name="Proc. Natl. Acad. Sci. U.S.A.">
        <title>The resurrection genome of Boea hygrometrica: A blueprint for survival of dehydration.</title>
        <authorList>
            <person name="Xiao L."/>
            <person name="Yang G."/>
            <person name="Zhang L."/>
            <person name="Yang X."/>
            <person name="Zhao S."/>
            <person name="Ji Z."/>
            <person name="Zhou Q."/>
            <person name="Hu M."/>
            <person name="Wang Y."/>
            <person name="Chen M."/>
            <person name="Xu Y."/>
            <person name="Jin H."/>
            <person name="Xiao X."/>
            <person name="Hu G."/>
            <person name="Bao F."/>
            <person name="Hu Y."/>
            <person name="Wan P."/>
            <person name="Li L."/>
            <person name="Deng X."/>
            <person name="Kuang T."/>
            <person name="Xiang C."/>
            <person name="Zhu J.K."/>
            <person name="Oliver M.J."/>
            <person name="He Y."/>
        </authorList>
    </citation>
    <scope>NUCLEOTIDE SEQUENCE [LARGE SCALE GENOMIC DNA]</scope>
    <source>
        <strain evidence="4">cv. XS01</strain>
    </source>
</reference>
<organism evidence="3 4">
    <name type="scientific">Dorcoceras hygrometricum</name>
    <dbReference type="NCBI Taxonomy" id="472368"/>
    <lineage>
        <taxon>Eukaryota</taxon>
        <taxon>Viridiplantae</taxon>
        <taxon>Streptophyta</taxon>
        <taxon>Embryophyta</taxon>
        <taxon>Tracheophyta</taxon>
        <taxon>Spermatophyta</taxon>
        <taxon>Magnoliopsida</taxon>
        <taxon>eudicotyledons</taxon>
        <taxon>Gunneridae</taxon>
        <taxon>Pentapetalae</taxon>
        <taxon>asterids</taxon>
        <taxon>lamiids</taxon>
        <taxon>Lamiales</taxon>
        <taxon>Gesneriaceae</taxon>
        <taxon>Didymocarpoideae</taxon>
        <taxon>Trichosporeae</taxon>
        <taxon>Loxocarpinae</taxon>
        <taxon>Dorcoceras</taxon>
    </lineage>
</organism>
<keyword evidence="4" id="KW-1185">Reference proteome</keyword>
<evidence type="ECO:0000256" key="2">
    <source>
        <dbReference type="SAM" id="MobiDB-lite"/>
    </source>
</evidence>
<dbReference type="Proteomes" id="UP000250235">
    <property type="component" value="Unassembled WGS sequence"/>
</dbReference>
<protein>
    <submittedName>
        <fullName evidence="3">Uncharacterized protein</fullName>
    </submittedName>
</protein>
<dbReference type="EMBL" id="KV015600">
    <property type="protein sequence ID" value="KZV20608.1"/>
    <property type="molecule type" value="Genomic_DNA"/>
</dbReference>
<gene>
    <name evidence="3" type="ORF">F511_32111</name>
</gene>
<dbReference type="AlphaFoldDB" id="A0A2Z7AGC3"/>
<feature type="coiled-coil region" evidence="1">
    <location>
        <begin position="137"/>
        <end position="164"/>
    </location>
</feature>
<evidence type="ECO:0000313" key="4">
    <source>
        <dbReference type="Proteomes" id="UP000250235"/>
    </source>
</evidence>
<keyword evidence="1" id="KW-0175">Coiled coil</keyword>
<sequence>MFSICFQSDLKFDKYHHLKSEYSITAPNPGSASDSSINSLKKVHPLQECSGKPSPHCSTSSEEEARSSGSGSDRHLETSSGLDLGKKIINSGDRDVCSNKDMVISSSSSTCCLEKEAGNDVDATKFSQLLEENLSQQTELIRRNDEKREMIVELRNEIKFLKNVQPKHKRKLMRGLFCMA</sequence>
<accession>A0A2Z7AGC3</accession>
<feature type="compositionally biased region" description="Polar residues" evidence="2">
    <location>
        <begin position="24"/>
        <end position="39"/>
    </location>
</feature>
<evidence type="ECO:0000313" key="3">
    <source>
        <dbReference type="EMBL" id="KZV20608.1"/>
    </source>
</evidence>
<dbReference type="OrthoDB" id="1924020at2759"/>
<name>A0A2Z7AGC3_9LAMI</name>
<feature type="region of interest" description="Disordered" evidence="2">
    <location>
        <begin position="24"/>
        <end position="92"/>
    </location>
</feature>